<feature type="domain" description="PPIase FKBP-type" evidence="14">
    <location>
        <begin position="103"/>
        <end position="186"/>
    </location>
</feature>
<keyword evidence="7 10" id="KW-0413">Isomerase</keyword>
<dbReference type="InterPro" id="IPR001179">
    <property type="entry name" value="PPIase_FKBP_dom"/>
</dbReference>
<feature type="region of interest" description="Disordered" evidence="12">
    <location>
        <begin position="54"/>
        <end position="98"/>
    </location>
</feature>
<reference evidence="15" key="1">
    <citation type="journal article" date="2021" name="PeerJ">
        <title>Extensive microbial diversity within the chicken gut microbiome revealed by metagenomics and culture.</title>
        <authorList>
            <person name="Gilroy R."/>
            <person name="Ravi A."/>
            <person name="Getino M."/>
            <person name="Pursley I."/>
            <person name="Horton D.L."/>
            <person name="Alikhan N.F."/>
            <person name="Baker D."/>
            <person name="Gharbi K."/>
            <person name="Hall N."/>
            <person name="Watson M."/>
            <person name="Adriaenssens E.M."/>
            <person name="Foster-Nyarko E."/>
            <person name="Jarju S."/>
            <person name="Secka A."/>
            <person name="Antonio M."/>
            <person name="Oren A."/>
            <person name="Chaudhuri R.R."/>
            <person name="La Ragione R."/>
            <person name="Hildebrand F."/>
            <person name="Pallen M.J."/>
        </authorList>
    </citation>
    <scope>NUCLEOTIDE SEQUENCE</scope>
    <source>
        <strain evidence="15">ChiSjej5B23-15282</strain>
    </source>
</reference>
<dbReference type="InterPro" id="IPR046357">
    <property type="entry name" value="PPIase_dom_sf"/>
</dbReference>
<comment type="similarity">
    <text evidence="3">Belongs to the FKBP-type PPIase family. Tig subfamily.</text>
</comment>
<dbReference type="Proteomes" id="UP000824243">
    <property type="component" value="Unassembled WGS sequence"/>
</dbReference>
<feature type="region of interest" description="Disordered" evidence="12">
    <location>
        <begin position="1"/>
        <end position="20"/>
    </location>
</feature>
<keyword evidence="4" id="KW-0132">Cell division</keyword>
<keyword evidence="13" id="KW-0472">Membrane</keyword>
<keyword evidence="13" id="KW-1133">Transmembrane helix</keyword>
<name>A0A9D2ASW6_9FIRM</name>
<evidence type="ECO:0000256" key="11">
    <source>
        <dbReference type="RuleBase" id="RU003915"/>
    </source>
</evidence>
<evidence type="ECO:0000256" key="5">
    <source>
        <dbReference type="ARBA" id="ARBA00023110"/>
    </source>
</evidence>
<evidence type="ECO:0000256" key="4">
    <source>
        <dbReference type="ARBA" id="ARBA00022618"/>
    </source>
</evidence>
<sequence length="186" mass="19946">MKKENRKMAQQRRAEERRKNEFRKKLSKILVIGIPSLAVLALVIVLIVDGVKNSTDDSQTDNTNTEASADTGSSSDTSGSADSASQDTGTSYSTDTSLTVEDGDTVNIDYVGSIDGVEFDGGNTQGMGTDLVIGSGLYIDDFEEQLIGAHPGDQVDVYATFPEDYGVEDLNGKEALFKVTVNGIYE</sequence>
<dbReference type="GO" id="GO:0051301">
    <property type="term" value="P:cell division"/>
    <property type="evidence" value="ECO:0007669"/>
    <property type="project" value="UniProtKB-KW"/>
</dbReference>
<feature type="transmembrane region" description="Helical" evidence="13">
    <location>
        <begin position="26"/>
        <end position="48"/>
    </location>
</feature>
<dbReference type="PROSITE" id="PS50059">
    <property type="entry name" value="FKBP_PPIASE"/>
    <property type="match status" value="1"/>
</dbReference>
<organism evidence="15 16">
    <name type="scientific">Candidatus Mediterraneibacter caccavium</name>
    <dbReference type="NCBI Taxonomy" id="2838661"/>
    <lineage>
        <taxon>Bacteria</taxon>
        <taxon>Bacillati</taxon>
        <taxon>Bacillota</taxon>
        <taxon>Clostridia</taxon>
        <taxon>Lachnospirales</taxon>
        <taxon>Lachnospiraceae</taxon>
        <taxon>Mediterraneibacter</taxon>
    </lineage>
</organism>
<evidence type="ECO:0000313" key="16">
    <source>
        <dbReference type="Proteomes" id="UP000824243"/>
    </source>
</evidence>
<reference evidence="15" key="2">
    <citation type="submission" date="2021-04" db="EMBL/GenBank/DDBJ databases">
        <authorList>
            <person name="Gilroy R."/>
        </authorList>
    </citation>
    <scope>NUCLEOTIDE SEQUENCE</scope>
    <source>
        <strain evidence="15">ChiSjej5B23-15282</strain>
    </source>
</reference>
<accession>A0A9D2ASW6</accession>
<dbReference type="GO" id="GO:0003755">
    <property type="term" value="F:peptidyl-prolyl cis-trans isomerase activity"/>
    <property type="evidence" value="ECO:0007669"/>
    <property type="project" value="UniProtKB-UniRule"/>
</dbReference>
<evidence type="ECO:0000256" key="3">
    <source>
        <dbReference type="ARBA" id="ARBA00005464"/>
    </source>
</evidence>
<dbReference type="FunFam" id="3.10.50.40:FF:000001">
    <property type="entry name" value="Trigger factor"/>
    <property type="match status" value="1"/>
</dbReference>
<feature type="compositionally biased region" description="Basic and acidic residues" evidence="12">
    <location>
        <begin position="1"/>
        <end position="19"/>
    </location>
</feature>
<evidence type="ECO:0000256" key="7">
    <source>
        <dbReference type="ARBA" id="ARBA00023235"/>
    </source>
</evidence>
<dbReference type="GO" id="GO:0005737">
    <property type="term" value="C:cytoplasm"/>
    <property type="evidence" value="ECO:0007669"/>
    <property type="project" value="UniProtKB-SubCell"/>
</dbReference>
<evidence type="ECO:0000256" key="2">
    <source>
        <dbReference type="ARBA" id="ARBA00004496"/>
    </source>
</evidence>
<comment type="subcellular location">
    <subcellularLocation>
        <location evidence="2">Cytoplasm</location>
    </subcellularLocation>
</comment>
<evidence type="ECO:0000256" key="13">
    <source>
        <dbReference type="SAM" id="Phobius"/>
    </source>
</evidence>
<dbReference type="Gene3D" id="3.10.50.40">
    <property type="match status" value="1"/>
</dbReference>
<comment type="catalytic activity">
    <reaction evidence="1 10 11">
        <text>[protein]-peptidylproline (omega=180) = [protein]-peptidylproline (omega=0)</text>
        <dbReference type="Rhea" id="RHEA:16237"/>
        <dbReference type="Rhea" id="RHEA-COMP:10747"/>
        <dbReference type="Rhea" id="RHEA-COMP:10748"/>
        <dbReference type="ChEBI" id="CHEBI:83833"/>
        <dbReference type="ChEBI" id="CHEBI:83834"/>
        <dbReference type="EC" id="5.2.1.8"/>
    </reaction>
</comment>
<feature type="compositionally biased region" description="Low complexity" evidence="12">
    <location>
        <begin position="56"/>
        <end position="89"/>
    </location>
</feature>
<dbReference type="Pfam" id="PF00254">
    <property type="entry name" value="FKBP_C"/>
    <property type="match status" value="1"/>
</dbReference>
<evidence type="ECO:0000256" key="9">
    <source>
        <dbReference type="ARBA" id="ARBA00024849"/>
    </source>
</evidence>
<evidence type="ECO:0000256" key="8">
    <source>
        <dbReference type="ARBA" id="ARBA00023306"/>
    </source>
</evidence>
<evidence type="ECO:0000259" key="14">
    <source>
        <dbReference type="PROSITE" id="PS50059"/>
    </source>
</evidence>
<evidence type="ECO:0000256" key="6">
    <source>
        <dbReference type="ARBA" id="ARBA00023186"/>
    </source>
</evidence>
<keyword evidence="13" id="KW-0812">Transmembrane</keyword>
<comment type="function">
    <text evidence="9">Involved in protein export. Acts as a chaperone by maintaining the newly synthesized protein in an open conformation. Functions as a peptidyl-prolyl cis-trans isomerase.</text>
</comment>
<evidence type="ECO:0000256" key="12">
    <source>
        <dbReference type="SAM" id="MobiDB-lite"/>
    </source>
</evidence>
<dbReference type="EC" id="5.2.1.8" evidence="11"/>
<evidence type="ECO:0000313" key="15">
    <source>
        <dbReference type="EMBL" id="HIX49117.1"/>
    </source>
</evidence>
<gene>
    <name evidence="15" type="ORF">H9981_08950</name>
</gene>
<keyword evidence="8" id="KW-0131">Cell cycle</keyword>
<protein>
    <recommendedName>
        <fullName evidence="11">Peptidyl-prolyl cis-trans isomerase</fullName>
        <ecNumber evidence="11">5.2.1.8</ecNumber>
    </recommendedName>
</protein>
<evidence type="ECO:0000256" key="1">
    <source>
        <dbReference type="ARBA" id="ARBA00000971"/>
    </source>
</evidence>
<keyword evidence="6" id="KW-0143">Chaperone</keyword>
<comment type="caution">
    <text evidence="15">The sequence shown here is derived from an EMBL/GenBank/DDBJ whole genome shotgun (WGS) entry which is preliminary data.</text>
</comment>
<dbReference type="EMBL" id="DXFA01000153">
    <property type="protein sequence ID" value="HIX49117.1"/>
    <property type="molecule type" value="Genomic_DNA"/>
</dbReference>
<proteinExistence type="inferred from homology"/>
<evidence type="ECO:0000256" key="10">
    <source>
        <dbReference type="PROSITE-ProRule" id="PRU00277"/>
    </source>
</evidence>
<dbReference type="AlphaFoldDB" id="A0A9D2ASW6"/>
<dbReference type="SUPFAM" id="SSF54534">
    <property type="entry name" value="FKBP-like"/>
    <property type="match status" value="1"/>
</dbReference>
<keyword evidence="5 10" id="KW-0697">Rotamase</keyword>